<accession>A0A1J9Q7J7</accession>
<dbReference type="EMBL" id="LGRN01000473">
    <property type="protein sequence ID" value="OJD11908.1"/>
    <property type="molecule type" value="Genomic_DNA"/>
</dbReference>
<keyword evidence="2" id="KW-1185">Reference proteome</keyword>
<protein>
    <submittedName>
        <fullName evidence="1">Uncharacterized protein</fullName>
    </submittedName>
</protein>
<evidence type="ECO:0000313" key="1">
    <source>
        <dbReference type="EMBL" id="OJD11908.1"/>
    </source>
</evidence>
<name>A0A1J9Q7J7_9EURO</name>
<dbReference type="VEuPathDB" id="FungiDB:AJ78_07414"/>
<dbReference type="OrthoDB" id="3520662at2759"/>
<dbReference type="Proteomes" id="UP000182235">
    <property type="component" value="Unassembled WGS sequence"/>
</dbReference>
<comment type="caution">
    <text evidence="1">The sequence shown here is derived from an EMBL/GenBank/DDBJ whole genome shotgun (WGS) entry which is preliminary data.</text>
</comment>
<proteinExistence type="predicted"/>
<dbReference type="AlphaFoldDB" id="A0A1J9Q7J7"/>
<gene>
    <name evidence="1" type="ORF">AJ78_07414</name>
</gene>
<reference evidence="1 2" key="1">
    <citation type="submission" date="2015-07" db="EMBL/GenBank/DDBJ databases">
        <title>Emmonsia species relationships and genome sequence.</title>
        <authorList>
            <consortium name="The Broad Institute Genomics Platform"/>
            <person name="Cuomo C.A."/>
            <person name="Munoz J.F."/>
            <person name="Imamovic A."/>
            <person name="Priest M.E."/>
            <person name="Young S."/>
            <person name="Clay O.K."/>
            <person name="McEwen J.G."/>
        </authorList>
    </citation>
    <scope>NUCLEOTIDE SEQUENCE [LARGE SCALE GENOMIC DNA]</scope>
    <source>
        <strain evidence="1 2">UAMH 9510</strain>
    </source>
</reference>
<sequence length="160" mass="18053">MIASMKEAIRLRLSLEIKDYERTLTGPVLQHLTEECLKKTSSTTHTALESEASIADLQYKTELQQSSKPLEKGALLGSGQMNFILNVLQLERQSQTGLLSERLFELTLQDVQAILSSDQVGSKVWLTETYDNQSLSTITLTISQELCIYFSAQRHQVFLQ</sequence>
<evidence type="ECO:0000313" key="2">
    <source>
        <dbReference type="Proteomes" id="UP000182235"/>
    </source>
</evidence>
<organism evidence="1 2">
    <name type="scientific">Emergomyces pasteurianus Ep9510</name>
    <dbReference type="NCBI Taxonomy" id="1447872"/>
    <lineage>
        <taxon>Eukaryota</taxon>
        <taxon>Fungi</taxon>
        <taxon>Dikarya</taxon>
        <taxon>Ascomycota</taxon>
        <taxon>Pezizomycotina</taxon>
        <taxon>Eurotiomycetes</taxon>
        <taxon>Eurotiomycetidae</taxon>
        <taxon>Onygenales</taxon>
        <taxon>Ajellomycetaceae</taxon>
        <taxon>Emergomyces</taxon>
    </lineage>
</organism>